<comment type="similarity">
    <text evidence="2 15">Belongs to the cation transport ATPase (P-type) (TC 3.A.3) family. Type IB subfamily.</text>
</comment>
<dbReference type="NCBIfam" id="TIGR01494">
    <property type="entry name" value="ATPase_P-type"/>
    <property type="match status" value="2"/>
</dbReference>
<dbReference type="InterPro" id="IPR023298">
    <property type="entry name" value="ATPase_P-typ_TM_dom_sf"/>
</dbReference>
<evidence type="ECO:0000256" key="13">
    <source>
        <dbReference type="ARBA" id="ARBA00023065"/>
    </source>
</evidence>
<keyword evidence="10" id="KW-0460">Magnesium</keyword>
<keyword evidence="12 15" id="KW-1133">Transmembrane helix</keyword>
<evidence type="ECO:0000256" key="11">
    <source>
        <dbReference type="ARBA" id="ARBA00022967"/>
    </source>
</evidence>
<dbReference type="PROSITE" id="PS01229">
    <property type="entry name" value="COF_2"/>
    <property type="match status" value="1"/>
</dbReference>
<dbReference type="InterPro" id="IPR018303">
    <property type="entry name" value="ATPase_P-typ_P_site"/>
</dbReference>
<dbReference type="RefSeq" id="WP_377318867.1">
    <property type="nucleotide sequence ID" value="NZ_JBHUIY010000054.1"/>
</dbReference>
<dbReference type="SUPFAM" id="SSF81660">
    <property type="entry name" value="Metal cation-transporting ATPase, ATP-binding domain N"/>
    <property type="match status" value="1"/>
</dbReference>
<dbReference type="SUPFAM" id="SSF81653">
    <property type="entry name" value="Calcium ATPase, transduction domain A"/>
    <property type="match status" value="1"/>
</dbReference>
<evidence type="ECO:0000256" key="2">
    <source>
        <dbReference type="ARBA" id="ARBA00006024"/>
    </source>
</evidence>
<dbReference type="NCBIfam" id="TIGR01525">
    <property type="entry name" value="ATPase-IB_hvy"/>
    <property type="match status" value="1"/>
</dbReference>
<evidence type="ECO:0000313" key="18">
    <source>
        <dbReference type="Proteomes" id="UP001597296"/>
    </source>
</evidence>
<keyword evidence="8 15" id="KW-0547">Nucleotide-binding</keyword>
<dbReference type="InterPro" id="IPR036163">
    <property type="entry name" value="HMA_dom_sf"/>
</dbReference>
<feature type="transmembrane region" description="Helical" evidence="15">
    <location>
        <begin position="236"/>
        <end position="254"/>
    </location>
</feature>
<dbReference type="InterPro" id="IPR027256">
    <property type="entry name" value="P-typ_ATPase_IB"/>
</dbReference>
<feature type="transmembrane region" description="Helical" evidence="15">
    <location>
        <begin position="779"/>
        <end position="798"/>
    </location>
</feature>
<feature type="transmembrane region" description="Helical" evidence="15">
    <location>
        <begin position="416"/>
        <end position="438"/>
    </location>
</feature>
<comment type="caution">
    <text evidence="17">The sequence shown here is derived from an EMBL/GenBank/DDBJ whole genome shotgun (WGS) entry which is preliminary data.</text>
</comment>
<evidence type="ECO:0000256" key="10">
    <source>
        <dbReference type="ARBA" id="ARBA00022842"/>
    </source>
</evidence>
<keyword evidence="18" id="KW-1185">Reference proteome</keyword>
<dbReference type="InterPro" id="IPR021993">
    <property type="entry name" value="ATPase-cat-bd"/>
</dbReference>
<feature type="transmembrane region" description="Helical" evidence="15">
    <location>
        <begin position="163"/>
        <end position="187"/>
    </location>
</feature>
<dbReference type="InterPro" id="IPR023214">
    <property type="entry name" value="HAD_sf"/>
</dbReference>
<evidence type="ECO:0000256" key="8">
    <source>
        <dbReference type="ARBA" id="ARBA00022741"/>
    </source>
</evidence>
<keyword evidence="6 15" id="KW-0812">Transmembrane</keyword>
<dbReference type="Pfam" id="PF12156">
    <property type="entry name" value="ATPase-cat_bd"/>
    <property type="match status" value="1"/>
</dbReference>
<evidence type="ECO:0000256" key="1">
    <source>
        <dbReference type="ARBA" id="ARBA00004651"/>
    </source>
</evidence>
<accession>A0ABW5CH18</accession>
<organism evidence="17 18">
    <name type="scientific">Phaeospirillum tilakii</name>
    <dbReference type="NCBI Taxonomy" id="741673"/>
    <lineage>
        <taxon>Bacteria</taxon>
        <taxon>Pseudomonadati</taxon>
        <taxon>Pseudomonadota</taxon>
        <taxon>Alphaproteobacteria</taxon>
        <taxon>Rhodospirillales</taxon>
        <taxon>Rhodospirillaceae</taxon>
        <taxon>Phaeospirillum</taxon>
    </lineage>
</organism>
<dbReference type="Pfam" id="PF00122">
    <property type="entry name" value="E1-E2_ATPase"/>
    <property type="match status" value="1"/>
</dbReference>
<dbReference type="Proteomes" id="UP001597296">
    <property type="component" value="Unassembled WGS sequence"/>
</dbReference>
<protein>
    <submittedName>
        <fullName evidence="17">Heavy metal translocating P-type ATPase</fullName>
    </submittedName>
</protein>
<feature type="transmembrane region" description="Helical" evidence="15">
    <location>
        <begin position="199"/>
        <end position="216"/>
    </location>
</feature>
<dbReference type="Pfam" id="PF00702">
    <property type="entry name" value="Hydrolase"/>
    <property type="match status" value="1"/>
</dbReference>
<evidence type="ECO:0000256" key="4">
    <source>
        <dbReference type="ARBA" id="ARBA00022475"/>
    </source>
</evidence>
<dbReference type="InterPro" id="IPR059000">
    <property type="entry name" value="ATPase_P-type_domA"/>
</dbReference>
<dbReference type="InterPro" id="IPR006121">
    <property type="entry name" value="HMA_dom"/>
</dbReference>
<dbReference type="Gene3D" id="3.40.50.1000">
    <property type="entry name" value="HAD superfamily/HAD-like"/>
    <property type="match status" value="1"/>
</dbReference>
<feature type="transmembrane region" description="Helical" evidence="15">
    <location>
        <begin position="444"/>
        <end position="466"/>
    </location>
</feature>
<evidence type="ECO:0000256" key="7">
    <source>
        <dbReference type="ARBA" id="ARBA00022723"/>
    </source>
</evidence>
<dbReference type="PRINTS" id="PR00119">
    <property type="entry name" value="CATATPASE"/>
</dbReference>
<dbReference type="Gene3D" id="3.40.1110.10">
    <property type="entry name" value="Calcium-transporting ATPase, cytoplasmic domain N"/>
    <property type="match status" value="1"/>
</dbReference>
<evidence type="ECO:0000256" key="6">
    <source>
        <dbReference type="ARBA" id="ARBA00022692"/>
    </source>
</evidence>
<reference evidence="18" key="1">
    <citation type="journal article" date="2019" name="Int. J. Syst. Evol. Microbiol.">
        <title>The Global Catalogue of Microorganisms (GCM) 10K type strain sequencing project: providing services to taxonomists for standard genome sequencing and annotation.</title>
        <authorList>
            <consortium name="The Broad Institute Genomics Platform"/>
            <consortium name="The Broad Institute Genome Sequencing Center for Infectious Disease"/>
            <person name="Wu L."/>
            <person name="Ma J."/>
        </authorList>
    </citation>
    <scope>NUCLEOTIDE SEQUENCE [LARGE SCALE GENOMIC DNA]</scope>
    <source>
        <strain evidence="18">KCTC 15012</strain>
    </source>
</reference>
<dbReference type="InterPro" id="IPR001757">
    <property type="entry name" value="P_typ_ATPase"/>
</dbReference>
<dbReference type="InterPro" id="IPR008250">
    <property type="entry name" value="ATPase_P-typ_transduc_dom_A_sf"/>
</dbReference>
<dbReference type="Pfam" id="PF00403">
    <property type="entry name" value="HMA"/>
    <property type="match status" value="1"/>
</dbReference>
<keyword evidence="7 15" id="KW-0479">Metal-binding</keyword>
<comment type="subcellular location">
    <subcellularLocation>
        <location evidence="1">Cell membrane</location>
        <topology evidence="1">Multi-pass membrane protein</topology>
    </subcellularLocation>
</comment>
<dbReference type="SUPFAM" id="SSF55008">
    <property type="entry name" value="HMA, heavy metal-associated domain"/>
    <property type="match status" value="1"/>
</dbReference>
<dbReference type="Gene3D" id="2.70.150.10">
    <property type="entry name" value="Calcium-transporting ATPase, cytoplasmic transduction domain A"/>
    <property type="match status" value="1"/>
</dbReference>
<keyword evidence="14 15" id="KW-0472">Membrane</keyword>
<evidence type="ECO:0000256" key="5">
    <source>
        <dbReference type="ARBA" id="ARBA00022553"/>
    </source>
</evidence>
<evidence type="ECO:0000256" key="3">
    <source>
        <dbReference type="ARBA" id="ARBA00022448"/>
    </source>
</evidence>
<dbReference type="InterPro" id="IPR036412">
    <property type="entry name" value="HAD-like_sf"/>
</dbReference>
<evidence type="ECO:0000256" key="14">
    <source>
        <dbReference type="ARBA" id="ARBA00023136"/>
    </source>
</evidence>
<dbReference type="EMBL" id="JBHUIY010000054">
    <property type="protein sequence ID" value="MFD2235566.1"/>
    <property type="molecule type" value="Genomic_DNA"/>
</dbReference>
<evidence type="ECO:0000256" key="9">
    <source>
        <dbReference type="ARBA" id="ARBA00022840"/>
    </source>
</evidence>
<dbReference type="PANTHER" id="PTHR43520">
    <property type="entry name" value="ATP7, ISOFORM B"/>
    <property type="match status" value="1"/>
</dbReference>
<evidence type="ECO:0000256" key="12">
    <source>
        <dbReference type="ARBA" id="ARBA00022989"/>
    </source>
</evidence>
<dbReference type="SUPFAM" id="SSF81665">
    <property type="entry name" value="Calcium ATPase, transmembrane domain M"/>
    <property type="match status" value="1"/>
</dbReference>
<evidence type="ECO:0000259" key="16">
    <source>
        <dbReference type="PROSITE" id="PS50846"/>
    </source>
</evidence>
<feature type="transmembrane region" description="Helical" evidence="15">
    <location>
        <begin position="260"/>
        <end position="278"/>
    </location>
</feature>
<keyword evidence="9 15" id="KW-0067">ATP-binding</keyword>
<dbReference type="PROSITE" id="PS50846">
    <property type="entry name" value="HMA_2"/>
    <property type="match status" value="1"/>
</dbReference>
<keyword evidence="3" id="KW-0813">Transport</keyword>
<gene>
    <name evidence="17" type="ORF">ACFSNB_17335</name>
</gene>
<name>A0ABW5CH18_9PROT</name>
<keyword evidence="5" id="KW-0597">Phosphoprotein</keyword>
<evidence type="ECO:0000256" key="15">
    <source>
        <dbReference type="RuleBase" id="RU362081"/>
    </source>
</evidence>
<keyword evidence="11" id="KW-1278">Translocase</keyword>
<feature type="transmembrane region" description="Helical" evidence="15">
    <location>
        <begin position="753"/>
        <end position="773"/>
    </location>
</feature>
<dbReference type="SUPFAM" id="SSF56784">
    <property type="entry name" value="HAD-like"/>
    <property type="match status" value="1"/>
</dbReference>
<feature type="domain" description="HMA" evidence="16">
    <location>
        <begin position="79"/>
        <end position="145"/>
    </location>
</feature>
<sequence length="805" mass="82884">MTAAPACRHCGAPLAGATAGEGQFCCAGCAAAHALIDAAGLESYYRRARTAGTLAPRPESGLPEEDLSDAVRDQGDGSACLTLLAEGVTCGACVWLIESLLARQPGVAAARVNLTTRRLTLRFRPAEATPAAILAPVRAVGYRLVPFDPDRIDQADQRQLRGLLTALAVTGFAAGNVMLLSVSVWAGAAQGMGPATRDLLHWLSALVALPAIAFGLRPFAASAWRALRGGHTNMDVPITIGVVLTTAMSLAETIGGGPHAYFDSAVSLLFFLLIGRTLDARARGRARAAVADLLRLEARAVLVLDPDGGRRLVAPGRVRVGETVLVAAGERIGIDGTVTEGTSDLDESRLTGESLPVPVGPGRAVQAGSLNLTAPLRLTVSAVGDATVLAEIVRLTEAAEQGRARHVALAERVARWYAPVVHLAALATFAGWTLLGGLEWQPALLIAVSVLIVTCPCALALAVPAVQVIAAGRLLRQGILIKSATALERLAAADHAVFDKTGTLTEGQPRLIESDGWSDDDRAAAAALAAGSSHPLARAFPAAPPAAGLREVAGQGIKAADGSRLGQRCFVGLPPEPARGDAPDPLFFQKEQRSGGASLQAGCGAAAPPGPEVWLTRPNHPPVRFRFADPPRADAAATLARLRRMGFGLELLSGDRASVAGPLAAQLGIDEWRAGQTPAAKGTRLAELAQAGKRVLMVGDGINDAPALAAALVSIAPARGADIARAAADLVFQGGRLDAVAEAVAVARAARRLVAQNLAFALAYNLLAVPVAISGQLTPLFAAIAMSASSLLVILNALRLSGGRR</sequence>
<dbReference type="InterPro" id="IPR023299">
    <property type="entry name" value="ATPase_P-typ_cyto_dom_N"/>
</dbReference>
<dbReference type="PROSITE" id="PS00154">
    <property type="entry name" value="ATPASE_E1_E2"/>
    <property type="match status" value="1"/>
</dbReference>
<dbReference type="Gene3D" id="3.30.70.100">
    <property type="match status" value="1"/>
</dbReference>
<proteinExistence type="inferred from homology"/>
<keyword evidence="13" id="KW-0406">Ion transport</keyword>
<dbReference type="CDD" id="cd00371">
    <property type="entry name" value="HMA"/>
    <property type="match status" value="1"/>
</dbReference>
<evidence type="ECO:0000313" key="17">
    <source>
        <dbReference type="EMBL" id="MFD2235566.1"/>
    </source>
</evidence>
<dbReference type="PANTHER" id="PTHR43520:SF5">
    <property type="entry name" value="CATION-TRANSPORTING P-TYPE ATPASE-RELATED"/>
    <property type="match status" value="1"/>
</dbReference>
<keyword evidence="4 15" id="KW-1003">Cell membrane</keyword>